<protein>
    <submittedName>
        <fullName evidence="2">Helix-turn-helix</fullName>
    </submittedName>
</protein>
<dbReference type="SMART" id="SM00530">
    <property type="entry name" value="HTH_XRE"/>
    <property type="match status" value="1"/>
</dbReference>
<sequence length="103" mass="11936">MAKGRLSADMKDVERPSHRAEAGRWLRLKREAAGLTQRELAEKVGALYYTYISQVELGQGKIIPERWSAWAEALDVHPRIFSMKMLQSYEPYAYKMIFGDEEI</sequence>
<dbReference type="CDD" id="cd00093">
    <property type="entry name" value="HTH_XRE"/>
    <property type="match status" value="1"/>
</dbReference>
<keyword evidence="3" id="KW-1185">Reference proteome</keyword>
<dbReference type="GO" id="GO:0003677">
    <property type="term" value="F:DNA binding"/>
    <property type="evidence" value="ECO:0007669"/>
    <property type="project" value="InterPro"/>
</dbReference>
<dbReference type="InterPro" id="IPR001387">
    <property type="entry name" value="Cro/C1-type_HTH"/>
</dbReference>
<evidence type="ECO:0000313" key="2">
    <source>
        <dbReference type="EMBL" id="SFI92660.1"/>
    </source>
</evidence>
<dbReference type="RefSeq" id="WP_091520931.1">
    <property type="nucleotide sequence ID" value="NZ_FORF01000008.1"/>
</dbReference>
<dbReference type="Proteomes" id="UP000242763">
    <property type="component" value="Unassembled WGS sequence"/>
</dbReference>
<name>A0A1I3M750_9HYPH</name>
<dbReference type="EMBL" id="FORF01000008">
    <property type="protein sequence ID" value="SFI92660.1"/>
    <property type="molecule type" value="Genomic_DNA"/>
</dbReference>
<dbReference type="Pfam" id="PF01381">
    <property type="entry name" value="HTH_3"/>
    <property type="match status" value="1"/>
</dbReference>
<dbReference type="InterPro" id="IPR010982">
    <property type="entry name" value="Lambda_DNA-bd_dom_sf"/>
</dbReference>
<dbReference type="STRING" id="1121003.SAMN03080618_01689"/>
<evidence type="ECO:0000259" key="1">
    <source>
        <dbReference type="PROSITE" id="PS50943"/>
    </source>
</evidence>
<dbReference type="Gene3D" id="1.10.260.40">
    <property type="entry name" value="lambda repressor-like DNA-binding domains"/>
    <property type="match status" value="1"/>
</dbReference>
<proteinExistence type="predicted"/>
<gene>
    <name evidence="2" type="ORF">SAMN03080618_01689</name>
</gene>
<dbReference type="OrthoDB" id="9803379at2"/>
<dbReference type="SUPFAM" id="SSF47413">
    <property type="entry name" value="lambda repressor-like DNA-binding domains"/>
    <property type="match status" value="1"/>
</dbReference>
<evidence type="ECO:0000313" key="3">
    <source>
        <dbReference type="Proteomes" id="UP000242763"/>
    </source>
</evidence>
<dbReference type="AlphaFoldDB" id="A0A1I3M750"/>
<dbReference type="PROSITE" id="PS50943">
    <property type="entry name" value="HTH_CROC1"/>
    <property type="match status" value="1"/>
</dbReference>
<organism evidence="2 3">
    <name type="scientific">Aquamicrobium aerolatum DSM 21857</name>
    <dbReference type="NCBI Taxonomy" id="1121003"/>
    <lineage>
        <taxon>Bacteria</taxon>
        <taxon>Pseudomonadati</taxon>
        <taxon>Pseudomonadota</taxon>
        <taxon>Alphaproteobacteria</taxon>
        <taxon>Hyphomicrobiales</taxon>
        <taxon>Phyllobacteriaceae</taxon>
        <taxon>Aerobium</taxon>
    </lineage>
</organism>
<feature type="domain" description="HTH cro/C1-type" evidence="1">
    <location>
        <begin position="26"/>
        <end position="81"/>
    </location>
</feature>
<accession>A0A1I3M750</accession>
<reference evidence="3" key="1">
    <citation type="submission" date="2016-10" db="EMBL/GenBank/DDBJ databases">
        <authorList>
            <person name="Varghese N."/>
            <person name="Submissions S."/>
        </authorList>
    </citation>
    <scope>NUCLEOTIDE SEQUENCE [LARGE SCALE GENOMIC DNA]</scope>
    <source>
        <strain evidence="3">DSM 21857</strain>
    </source>
</reference>